<feature type="compositionally biased region" description="Basic and acidic residues" evidence="2">
    <location>
        <begin position="104"/>
        <end position="115"/>
    </location>
</feature>
<dbReference type="HOGENOM" id="CLU_720457_0_0_1"/>
<comment type="caution">
    <text evidence="3">The sequence shown here is derived from an EMBL/GenBank/DDBJ whole genome shotgun (WGS) entry which is preliminary data.</text>
</comment>
<dbReference type="Proteomes" id="UP000002195">
    <property type="component" value="Unassembled WGS sequence"/>
</dbReference>
<evidence type="ECO:0000313" key="3">
    <source>
        <dbReference type="EMBL" id="EAL68224.1"/>
    </source>
</evidence>
<proteinExistence type="predicted"/>
<feature type="compositionally biased region" description="Polar residues" evidence="2">
    <location>
        <begin position="67"/>
        <end position="98"/>
    </location>
</feature>
<dbReference type="VEuPathDB" id="AmoebaDB:DDB_G0278103"/>
<protein>
    <submittedName>
        <fullName evidence="3">Uncharacterized protein</fullName>
    </submittedName>
</protein>
<dbReference type="KEGG" id="ddi:DDB_G0278103"/>
<dbReference type="FunCoup" id="Q54YS8">
    <property type="interactions" value="161"/>
</dbReference>
<reference evidence="3 4" key="1">
    <citation type="journal article" date="2005" name="Nature">
        <title>The genome of the social amoeba Dictyostelium discoideum.</title>
        <authorList>
            <consortium name="The Dictyostelium discoideum Sequencing Consortium"/>
            <person name="Eichinger L."/>
            <person name="Pachebat J.A."/>
            <person name="Glockner G."/>
            <person name="Rajandream M.A."/>
            <person name="Sucgang R."/>
            <person name="Berriman M."/>
            <person name="Song J."/>
            <person name="Olsen R."/>
            <person name="Szafranski K."/>
            <person name="Xu Q."/>
            <person name="Tunggal B."/>
            <person name="Kummerfeld S."/>
            <person name="Madera M."/>
            <person name="Konfortov B.A."/>
            <person name="Rivero F."/>
            <person name="Bankier A.T."/>
            <person name="Lehmann R."/>
            <person name="Hamlin N."/>
            <person name="Davies R."/>
            <person name="Gaudet P."/>
            <person name="Fey P."/>
            <person name="Pilcher K."/>
            <person name="Chen G."/>
            <person name="Saunders D."/>
            <person name="Sodergren E."/>
            <person name="Davis P."/>
            <person name="Kerhornou A."/>
            <person name="Nie X."/>
            <person name="Hall N."/>
            <person name="Anjard C."/>
            <person name="Hemphill L."/>
            <person name="Bason N."/>
            <person name="Farbrother P."/>
            <person name="Desany B."/>
            <person name="Just E."/>
            <person name="Morio T."/>
            <person name="Rost R."/>
            <person name="Churcher C."/>
            <person name="Cooper J."/>
            <person name="Haydock S."/>
            <person name="van Driessche N."/>
            <person name="Cronin A."/>
            <person name="Goodhead I."/>
            <person name="Muzny D."/>
            <person name="Mourier T."/>
            <person name="Pain A."/>
            <person name="Lu M."/>
            <person name="Harper D."/>
            <person name="Lindsay R."/>
            <person name="Hauser H."/>
            <person name="James K."/>
            <person name="Quiles M."/>
            <person name="Madan Babu M."/>
            <person name="Saito T."/>
            <person name="Buchrieser C."/>
            <person name="Wardroper A."/>
            <person name="Felder M."/>
            <person name="Thangavelu M."/>
            <person name="Johnson D."/>
            <person name="Knights A."/>
            <person name="Loulseged H."/>
            <person name="Mungall K."/>
            <person name="Oliver K."/>
            <person name="Price C."/>
            <person name="Quail M.A."/>
            <person name="Urushihara H."/>
            <person name="Hernandez J."/>
            <person name="Rabbinowitsch E."/>
            <person name="Steffen D."/>
            <person name="Sanders M."/>
            <person name="Ma J."/>
            <person name="Kohara Y."/>
            <person name="Sharp S."/>
            <person name="Simmonds M."/>
            <person name="Spiegler S."/>
            <person name="Tivey A."/>
            <person name="Sugano S."/>
            <person name="White B."/>
            <person name="Walker D."/>
            <person name="Woodward J."/>
            <person name="Winckler T."/>
            <person name="Tanaka Y."/>
            <person name="Shaulsky G."/>
            <person name="Schleicher M."/>
            <person name="Weinstock G."/>
            <person name="Rosenthal A."/>
            <person name="Cox E.C."/>
            <person name="Chisholm R.L."/>
            <person name="Gibbs R."/>
            <person name="Loomis W.F."/>
            <person name="Platzer M."/>
            <person name="Kay R.R."/>
            <person name="Williams J."/>
            <person name="Dear P.H."/>
            <person name="Noegel A.A."/>
            <person name="Barrell B."/>
            <person name="Kuspa A."/>
        </authorList>
    </citation>
    <scope>NUCLEOTIDE SEQUENCE [LARGE SCALE GENOMIC DNA]</scope>
    <source>
        <strain evidence="3 4">AX4</strain>
    </source>
</reference>
<dbReference type="EMBL" id="AAFI02000023">
    <property type="protein sequence ID" value="EAL68224.1"/>
    <property type="molecule type" value="Genomic_DNA"/>
</dbReference>
<feature type="region of interest" description="Disordered" evidence="2">
    <location>
        <begin position="177"/>
        <end position="214"/>
    </location>
</feature>
<keyword evidence="4" id="KW-1185">Reference proteome</keyword>
<dbReference type="PaxDb" id="44689-DDB0204423"/>
<dbReference type="GeneID" id="8621333"/>
<dbReference type="InParanoid" id="Q54YS8"/>
<accession>Q54YS8</accession>
<feature type="compositionally biased region" description="Polar residues" evidence="2">
    <location>
        <begin position="188"/>
        <end position="214"/>
    </location>
</feature>
<evidence type="ECO:0000313" key="4">
    <source>
        <dbReference type="Proteomes" id="UP000002195"/>
    </source>
</evidence>
<sequence>MFKFTEDEDIFFSKYYVDGQCIKELSNTQIIGQIKKRDPLFAGTKLNKIPLLDTLVELLDKEKQKMKTPTKNNGTNGQTPSKKRSNQSTVNETSFQGSNKKRNTRENSYDNHQVEEEAEQEDVEEEDSFKLPKEIDQLGIKELESILRTKRLKQELDFKNKEINSLENKVRELEKIAAKSPAKVGTPLKSTPQRAPNSNDTPPPRSNSSQTTETLIVKPEDLNSTFALKIYNKVSKGFNFHKVAHKLASDYHMDAETIAKIQKEFTKFMVLKVLDNDYDVKLPSKLAPPPLIHKFWKTLCLDSFGYCQFLKVLGVNVHHKYDENEDRLDYIRTRDLYRDYFPNSVSELDHKNIMENGSCWPWDYLVPTPPQSPHSKPSTPSKRK</sequence>
<dbReference type="dictyBase" id="DDB_G0278103"/>
<organism evidence="3 4">
    <name type="scientific">Dictyostelium discoideum</name>
    <name type="common">Social amoeba</name>
    <dbReference type="NCBI Taxonomy" id="44689"/>
    <lineage>
        <taxon>Eukaryota</taxon>
        <taxon>Amoebozoa</taxon>
        <taxon>Evosea</taxon>
        <taxon>Eumycetozoa</taxon>
        <taxon>Dictyostelia</taxon>
        <taxon>Dictyosteliales</taxon>
        <taxon>Dictyosteliaceae</taxon>
        <taxon>Dictyostelium</taxon>
    </lineage>
</organism>
<feature type="region of interest" description="Disordered" evidence="2">
    <location>
        <begin position="63"/>
        <end position="130"/>
    </location>
</feature>
<evidence type="ECO:0000256" key="2">
    <source>
        <dbReference type="SAM" id="MobiDB-lite"/>
    </source>
</evidence>
<dbReference type="AlphaFoldDB" id="Q54YS8"/>
<evidence type="ECO:0000256" key="1">
    <source>
        <dbReference type="SAM" id="Coils"/>
    </source>
</evidence>
<feature type="compositionally biased region" description="Acidic residues" evidence="2">
    <location>
        <begin position="116"/>
        <end position="127"/>
    </location>
</feature>
<name>Q54YS8_DICDI</name>
<feature type="coiled-coil region" evidence="1">
    <location>
        <begin position="149"/>
        <end position="176"/>
    </location>
</feature>
<dbReference type="RefSeq" id="XP_642124.1">
    <property type="nucleotide sequence ID" value="XM_637032.1"/>
</dbReference>
<keyword evidence="1" id="KW-0175">Coiled coil</keyword>
<dbReference type="GlyGen" id="Q54YS8">
    <property type="glycosylation" value="1 site"/>
</dbReference>
<gene>
    <name evidence="3" type="ORF">DDB_G0278103</name>
</gene>